<accession>A0A9W9F1R6</accession>
<evidence type="ECO:0000313" key="1">
    <source>
        <dbReference type="EMBL" id="KAJ5091999.1"/>
    </source>
</evidence>
<dbReference type="Proteomes" id="UP001141434">
    <property type="component" value="Unassembled WGS sequence"/>
</dbReference>
<reference evidence="1" key="2">
    <citation type="journal article" date="2023" name="IMA Fungus">
        <title>Comparative genomic study of the Penicillium genus elucidates a diverse pangenome and 15 lateral gene transfer events.</title>
        <authorList>
            <person name="Petersen C."/>
            <person name="Sorensen T."/>
            <person name="Nielsen M.R."/>
            <person name="Sondergaard T.E."/>
            <person name="Sorensen J.L."/>
            <person name="Fitzpatrick D.A."/>
            <person name="Frisvad J.C."/>
            <person name="Nielsen K.L."/>
        </authorList>
    </citation>
    <scope>NUCLEOTIDE SEQUENCE</scope>
    <source>
        <strain evidence="1">IBT 34128</strain>
    </source>
</reference>
<organism evidence="1 2">
    <name type="scientific">Penicillium alfredii</name>
    <dbReference type="NCBI Taxonomy" id="1506179"/>
    <lineage>
        <taxon>Eukaryota</taxon>
        <taxon>Fungi</taxon>
        <taxon>Dikarya</taxon>
        <taxon>Ascomycota</taxon>
        <taxon>Pezizomycotina</taxon>
        <taxon>Eurotiomycetes</taxon>
        <taxon>Eurotiomycetidae</taxon>
        <taxon>Eurotiales</taxon>
        <taxon>Aspergillaceae</taxon>
        <taxon>Penicillium</taxon>
    </lineage>
</organism>
<sequence length="128" mass="13824">MVILLQSGCVASTNGSGLLEASSGPQSAWRYASATVGITEQSNRYAICLDFGAKEGRIMSCMGMTFPISVHAKPHHTPERPVYAERRAVIPPHSVATVPTRVLSELPSERERTLTPFAHDCLDQTASI</sequence>
<dbReference type="AlphaFoldDB" id="A0A9W9F1R6"/>
<dbReference type="GeneID" id="81396565"/>
<reference evidence="1" key="1">
    <citation type="submission" date="2022-11" db="EMBL/GenBank/DDBJ databases">
        <authorList>
            <person name="Petersen C."/>
        </authorList>
    </citation>
    <scope>NUCLEOTIDE SEQUENCE</scope>
    <source>
        <strain evidence="1">IBT 34128</strain>
    </source>
</reference>
<keyword evidence="2" id="KW-1185">Reference proteome</keyword>
<name>A0A9W9F1R6_9EURO</name>
<dbReference type="RefSeq" id="XP_056510196.1">
    <property type="nucleotide sequence ID" value="XM_056657396.1"/>
</dbReference>
<evidence type="ECO:0000313" key="2">
    <source>
        <dbReference type="Proteomes" id="UP001141434"/>
    </source>
</evidence>
<dbReference type="OrthoDB" id="4358334at2759"/>
<dbReference type="EMBL" id="JAPMSZ010000009">
    <property type="protein sequence ID" value="KAJ5091999.1"/>
    <property type="molecule type" value="Genomic_DNA"/>
</dbReference>
<gene>
    <name evidence="1" type="ORF">NUU61_006869</name>
</gene>
<comment type="caution">
    <text evidence="1">The sequence shown here is derived from an EMBL/GenBank/DDBJ whole genome shotgun (WGS) entry which is preliminary data.</text>
</comment>
<proteinExistence type="predicted"/>
<protein>
    <submittedName>
        <fullName evidence="1">Uncharacterized protein</fullName>
    </submittedName>
</protein>